<proteinExistence type="predicted"/>
<feature type="region of interest" description="Disordered" evidence="1">
    <location>
        <begin position="31"/>
        <end position="77"/>
    </location>
</feature>
<dbReference type="Proteomes" id="UP000028924">
    <property type="component" value="Unassembled WGS sequence"/>
</dbReference>
<dbReference type="GeneID" id="23612831"/>
<evidence type="ECO:0000313" key="2">
    <source>
        <dbReference type="EMBL" id="KFM25826.1"/>
    </source>
</evidence>
<dbReference type="KEGG" id="apro:F751_1440"/>
<sequence>MRCQSSNTPQTCSLGGPRSRFDCRWAVNGSTTDSGRPLVAQKARAASSGSSPSRTSTLPVTPSPMSTVVTRRTGRGSSRLLVSSDSILDGVVPLR</sequence>
<dbReference type="EMBL" id="KL662123">
    <property type="protein sequence ID" value="KFM25826.1"/>
    <property type="molecule type" value="Genomic_DNA"/>
</dbReference>
<keyword evidence="3" id="KW-1185">Reference proteome</keyword>
<organism evidence="2 3">
    <name type="scientific">Auxenochlorella protothecoides</name>
    <name type="common">Green microalga</name>
    <name type="synonym">Chlorella protothecoides</name>
    <dbReference type="NCBI Taxonomy" id="3075"/>
    <lineage>
        <taxon>Eukaryota</taxon>
        <taxon>Viridiplantae</taxon>
        <taxon>Chlorophyta</taxon>
        <taxon>core chlorophytes</taxon>
        <taxon>Trebouxiophyceae</taxon>
        <taxon>Chlorellales</taxon>
        <taxon>Chlorellaceae</taxon>
        <taxon>Auxenochlorella</taxon>
    </lineage>
</organism>
<reference evidence="2 3" key="1">
    <citation type="journal article" date="2014" name="BMC Genomics">
        <title>Oil accumulation mechanisms of the oleaginous microalga Chlorella protothecoides revealed through its genome, transcriptomes, and proteomes.</title>
        <authorList>
            <person name="Gao C."/>
            <person name="Wang Y."/>
            <person name="Shen Y."/>
            <person name="Yan D."/>
            <person name="He X."/>
            <person name="Dai J."/>
            <person name="Wu Q."/>
        </authorList>
    </citation>
    <scope>NUCLEOTIDE SEQUENCE [LARGE SCALE GENOMIC DNA]</scope>
    <source>
        <strain evidence="2 3">0710</strain>
    </source>
</reference>
<feature type="compositionally biased region" description="Polar residues" evidence="1">
    <location>
        <begin position="58"/>
        <end position="70"/>
    </location>
</feature>
<protein>
    <submittedName>
        <fullName evidence="2">Uncharacterized protein</fullName>
    </submittedName>
</protein>
<evidence type="ECO:0000256" key="1">
    <source>
        <dbReference type="SAM" id="MobiDB-lite"/>
    </source>
</evidence>
<evidence type="ECO:0000313" key="3">
    <source>
        <dbReference type="Proteomes" id="UP000028924"/>
    </source>
</evidence>
<name>A0A087SJC2_AUXPR</name>
<dbReference type="AlphaFoldDB" id="A0A087SJC2"/>
<gene>
    <name evidence="2" type="ORF">F751_1440</name>
</gene>
<feature type="compositionally biased region" description="Low complexity" evidence="1">
    <location>
        <begin position="43"/>
        <end position="57"/>
    </location>
</feature>
<accession>A0A087SJC2</accession>
<dbReference type="RefSeq" id="XP_011398722.1">
    <property type="nucleotide sequence ID" value="XM_011400420.1"/>
</dbReference>